<dbReference type="OrthoDB" id="2389679at2"/>
<gene>
    <name evidence="1" type="ORF">CR205_15170</name>
</gene>
<name>A0A2W0H1R0_9BACI</name>
<dbReference type="InterPro" id="IPR036249">
    <property type="entry name" value="Thioredoxin-like_sf"/>
</dbReference>
<evidence type="ECO:0000313" key="1">
    <source>
        <dbReference type="EMBL" id="PYZ95733.1"/>
    </source>
</evidence>
<proteinExistence type="predicted"/>
<dbReference type="Pfam" id="PF07315">
    <property type="entry name" value="DUF1462"/>
    <property type="match status" value="1"/>
</dbReference>
<dbReference type="InterPro" id="IPR038218">
    <property type="entry name" value="YuzD-like_sp"/>
</dbReference>
<accession>A0A2W0H1R0</accession>
<dbReference type="RefSeq" id="WP_110521010.1">
    <property type="nucleotide sequence ID" value="NZ_PDOF01000003.1"/>
</dbReference>
<reference evidence="1 2" key="1">
    <citation type="submission" date="2017-10" db="EMBL/GenBank/DDBJ databases">
        <title>Bacillus sp. nov., a halophilic bacterium isolated from a Yangshapao Lake.</title>
        <authorList>
            <person name="Wang H."/>
        </authorList>
    </citation>
    <scope>NUCLEOTIDE SEQUENCE [LARGE SCALE GENOMIC DNA]</scope>
    <source>
        <strain evidence="1 2">YSP-3</strain>
    </source>
</reference>
<dbReference type="AlphaFoldDB" id="A0A2W0H1R0"/>
<comment type="caution">
    <text evidence="1">The sequence shown here is derived from an EMBL/GenBank/DDBJ whole genome shotgun (WGS) entry which is preliminary data.</text>
</comment>
<organism evidence="1 2">
    <name type="scientific">Alteribacter lacisalsi</name>
    <dbReference type="NCBI Taxonomy" id="2045244"/>
    <lineage>
        <taxon>Bacteria</taxon>
        <taxon>Bacillati</taxon>
        <taxon>Bacillota</taxon>
        <taxon>Bacilli</taxon>
        <taxon>Bacillales</taxon>
        <taxon>Bacillaceae</taxon>
        <taxon>Alteribacter</taxon>
    </lineage>
</organism>
<sequence length="112" mass="12446">MSRIVITVYGAEEKCASCINLPSALETKEWLEAAVARRFPGASVSFVYCDIDLPEGDEQEEFSRLILDDEYFYPLVVINGEVATEGDPRLPVIYKKIEQLQEEQSAAGQNGA</sequence>
<dbReference type="SUPFAM" id="SSF52833">
    <property type="entry name" value="Thioredoxin-like"/>
    <property type="match status" value="1"/>
</dbReference>
<keyword evidence="2" id="KW-1185">Reference proteome</keyword>
<dbReference type="Gene3D" id="3.40.30.30">
    <property type="entry name" value="Hypothetical protein sa0798"/>
    <property type="match status" value="1"/>
</dbReference>
<protein>
    <submittedName>
        <fullName evidence="1">Disulfide oxidoreductase</fullName>
    </submittedName>
</protein>
<dbReference type="InterPro" id="IPR009190">
    <property type="entry name" value="DUF1462"/>
</dbReference>
<dbReference type="EMBL" id="PDOF01000003">
    <property type="protein sequence ID" value="PYZ95733.1"/>
    <property type="molecule type" value="Genomic_DNA"/>
</dbReference>
<evidence type="ECO:0000313" key="2">
    <source>
        <dbReference type="Proteomes" id="UP000248066"/>
    </source>
</evidence>
<dbReference type="Proteomes" id="UP000248066">
    <property type="component" value="Unassembled WGS sequence"/>
</dbReference>